<dbReference type="PANTHER" id="PTHR31157:SF1">
    <property type="entry name" value="SCP DOMAIN-CONTAINING PROTEIN"/>
    <property type="match status" value="1"/>
</dbReference>
<dbReference type="InterPro" id="IPR035940">
    <property type="entry name" value="CAP_sf"/>
</dbReference>
<dbReference type="AlphaFoldDB" id="A0A0D9AIY4"/>
<organism evidence="2 3">
    <name type="scientific">Stutzerimonas stutzeri</name>
    <name type="common">Pseudomonas stutzeri</name>
    <dbReference type="NCBI Taxonomy" id="316"/>
    <lineage>
        <taxon>Bacteria</taxon>
        <taxon>Pseudomonadati</taxon>
        <taxon>Pseudomonadota</taxon>
        <taxon>Gammaproteobacteria</taxon>
        <taxon>Pseudomonadales</taxon>
        <taxon>Pseudomonadaceae</taxon>
        <taxon>Stutzerimonas</taxon>
    </lineage>
</organism>
<evidence type="ECO:0000313" key="2">
    <source>
        <dbReference type="EMBL" id="KJH80654.1"/>
    </source>
</evidence>
<name>A0A0D9AIY4_STUST</name>
<gene>
    <name evidence="2" type="ORF">UF78_15140</name>
</gene>
<evidence type="ECO:0000259" key="1">
    <source>
        <dbReference type="Pfam" id="PF00188"/>
    </source>
</evidence>
<dbReference type="EMBL" id="JYHV01000029">
    <property type="protein sequence ID" value="KJH80654.1"/>
    <property type="molecule type" value="Genomic_DNA"/>
</dbReference>
<protein>
    <submittedName>
        <fullName evidence="2">Allergen V5/Tpx-1 family protein</fullName>
    </submittedName>
</protein>
<reference evidence="2 3" key="1">
    <citation type="submission" date="2015-02" db="EMBL/GenBank/DDBJ databases">
        <title>Draft genome sequence of Pseudomonas stutzeri NT0128 isolated from wheat (Triticum turgidum) rhizosphere.</title>
        <authorList>
            <person name="Tovi N."/>
            <person name="Frenk S."/>
            <person name="Hadar Y."/>
            <person name="Minz D."/>
        </authorList>
    </citation>
    <scope>NUCLEOTIDE SEQUENCE [LARGE SCALE GENOMIC DNA]</scope>
    <source>
        <strain evidence="2 3">NT0128</strain>
    </source>
</reference>
<dbReference type="CDD" id="cd05379">
    <property type="entry name" value="CAP_bacterial"/>
    <property type="match status" value="1"/>
</dbReference>
<sequence>MVGSALLTAIFANGASADDTDELVSLVNEFRASGEGCGGAKAEPVGPLAPAAALASIPAGAGAQIQQAVVESGYQAASLQAMAVTGPGDANTVMRVFKQRYCSALMNDDFAEIGVSHEGNTWQLILAKPLLSADIGDWPQAGKTVLEQVNRARAEPRRCGNQRFDAAPPLSWNEQLGEAALAHSQDMAKRDYFAHQGHDQSLAGDRARRQGYRWQRIGENIAAGHGSAEQAVSGWLASPGHCQNIMNPDFTEMGAAYATHPRSAATIYWTQVFGTPR</sequence>
<dbReference type="Gene3D" id="3.40.33.10">
    <property type="entry name" value="CAP"/>
    <property type="match status" value="1"/>
</dbReference>
<dbReference type="PANTHER" id="PTHR31157">
    <property type="entry name" value="SCP DOMAIN-CONTAINING PROTEIN"/>
    <property type="match status" value="1"/>
</dbReference>
<dbReference type="Pfam" id="PF00188">
    <property type="entry name" value="CAP"/>
    <property type="match status" value="1"/>
</dbReference>
<dbReference type="SUPFAM" id="SSF55797">
    <property type="entry name" value="PR-1-like"/>
    <property type="match status" value="1"/>
</dbReference>
<dbReference type="PATRIC" id="fig|316.101.peg.3792"/>
<comment type="caution">
    <text evidence="2">The sequence shown here is derived from an EMBL/GenBank/DDBJ whole genome shotgun (WGS) entry which is preliminary data.</text>
</comment>
<proteinExistence type="predicted"/>
<dbReference type="Proteomes" id="UP000032487">
    <property type="component" value="Unassembled WGS sequence"/>
</dbReference>
<accession>A0A0D9AIY4</accession>
<feature type="domain" description="SCP" evidence="1">
    <location>
        <begin position="147"/>
        <end position="273"/>
    </location>
</feature>
<dbReference type="InterPro" id="IPR014044">
    <property type="entry name" value="CAP_dom"/>
</dbReference>
<evidence type="ECO:0000313" key="3">
    <source>
        <dbReference type="Proteomes" id="UP000032487"/>
    </source>
</evidence>